<evidence type="ECO:0000256" key="1">
    <source>
        <dbReference type="ARBA" id="ARBA00001968"/>
    </source>
</evidence>
<dbReference type="EMBL" id="BMWC01000013">
    <property type="protein sequence ID" value="GGX27854.1"/>
    <property type="molecule type" value="Genomic_DNA"/>
</dbReference>
<gene>
    <name evidence="4" type="ORF">GCM10010383_68190</name>
</gene>
<feature type="domain" description="DDE Tnp4" evidence="3">
    <location>
        <begin position="4"/>
        <end position="67"/>
    </location>
</feature>
<keyword evidence="2" id="KW-0479">Metal-binding</keyword>
<organism evidence="4 5">
    <name type="scientific">Streptomyces lomondensis</name>
    <dbReference type="NCBI Taxonomy" id="68229"/>
    <lineage>
        <taxon>Bacteria</taxon>
        <taxon>Bacillati</taxon>
        <taxon>Actinomycetota</taxon>
        <taxon>Actinomycetes</taxon>
        <taxon>Kitasatosporales</taxon>
        <taxon>Streptomycetaceae</taxon>
        <taxon>Streptomyces</taxon>
    </lineage>
</organism>
<evidence type="ECO:0000313" key="4">
    <source>
        <dbReference type="EMBL" id="GGX27854.1"/>
    </source>
</evidence>
<sequence length="72" mass="8190">MIITGFKAARTKPLTTAKKQVNKLIAAERAACEHAFAHRKNWRILTKLRLDARHATTLLRALLVLTNLEITR</sequence>
<name>A0ABQ2XPX1_9ACTN</name>
<proteinExistence type="predicted"/>
<dbReference type="InterPro" id="IPR027806">
    <property type="entry name" value="HARBI1_dom"/>
</dbReference>
<reference evidence="5" key="1">
    <citation type="journal article" date="2019" name="Int. J. Syst. Evol. Microbiol.">
        <title>The Global Catalogue of Microorganisms (GCM) 10K type strain sequencing project: providing services to taxonomists for standard genome sequencing and annotation.</title>
        <authorList>
            <consortium name="The Broad Institute Genomics Platform"/>
            <consortium name="The Broad Institute Genome Sequencing Center for Infectious Disease"/>
            <person name="Wu L."/>
            <person name="Ma J."/>
        </authorList>
    </citation>
    <scope>NUCLEOTIDE SEQUENCE [LARGE SCALE GENOMIC DNA]</scope>
    <source>
        <strain evidence="5">JCM 4866</strain>
    </source>
</reference>
<keyword evidence="5" id="KW-1185">Reference proteome</keyword>
<protein>
    <recommendedName>
        <fullName evidence="3">DDE Tnp4 domain-containing protein</fullName>
    </recommendedName>
</protein>
<evidence type="ECO:0000313" key="5">
    <source>
        <dbReference type="Proteomes" id="UP000617743"/>
    </source>
</evidence>
<evidence type="ECO:0000256" key="2">
    <source>
        <dbReference type="ARBA" id="ARBA00022723"/>
    </source>
</evidence>
<dbReference type="Pfam" id="PF13359">
    <property type="entry name" value="DDE_Tnp_4"/>
    <property type="match status" value="1"/>
</dbReference>
<dbReference type="Proteomes" id="UP000617743">
    <property type="component" value="Unassembled WGS sequence"/>
</dbReference>
<evidence type="ECO:0000259" key="3">
    <source>
        <dbReference type="Pfam" id="PF13359"/>
    </source>
</evidence>
<accession>A0ABQ2XPX1</accession>
<comment type="caution">
    <text evidence="4">The sequence shown here is derived from an EMBL/GenBank/DDBJ whole genome shotgun (WGS) entry which is preliminary data.</text>
</comment>
<comment type="cofactor">
    <cofactor evidence="1">
        <name>a divalent metal cation</name>
        <dbReference type="ChEBI" id="CHEBI:60240"/>
    </cofactor>
</comment>